<keyword evidence="7" id="KW-1185">Reference proteome</keyword>
<keyword evidence="4" id="KW-0949">S-adenosyl-L-methionine</keyword>
<sequence length="393" mass="45538">MRHSTVLADKEVRAGTLVSGRLGKAADFLESQLAKAGLTVNGSNPWDPQIHNAQTYWRVLRDGTLGAGESYMDHWWDCEQLDEMITRAMTAKLDESLTGRWIFIKHWLMARLTNMQSEKRAYQVGEQHYDVGNDLYEAMLDPTMAYSCGYWKNADSLHQAQEAKLDLICQKLELQPNETVLDIGCGWGSFAELAARKYGVHVTGLTISREQQQLAEQRCKDLPVTIELKDYRKMEGTFDKLVSIGMFEHVGPKNYDTYMRTAYDLMKDDGIFVLHTIGSDKSFYVTNPWIHKYIFPNGSIPSLAQINKAAEPYFVVEDVHNFGPDYDRTLMAWQRNFDQAWPDLQDRYDSRFYRMWNYYLKISAGAFRSRSLQLYQVVLRKRLTPLDPYHSKR</sequence>
<dbReference type="PIRSF" id="PIRSF003085">
    <property type="entry name" value="CMAS"/>
    <property type="match status" value="1"/>
</dbReference>
<name>A0A451G4F3_9GAMM</name>
<keyword evidence="5" id="KW-0443">Lipid metabolism</keyword>
<dbReference type="GO" id="GO:0032259">
    <property type="term" value="P:methylation"/>
    <property type="evidence" value="ECO:0007669"/>
    <property type="project" value="UniProtKB-KW"/>
</dbReference>
<dbReference type="InterPro" id="IPR003333">
    <property type="entry name" value="CMAS"/>
</dbReference>
<evidence type="ECO:0000313" key="6">
    <source>
        <dbReference type="EMBL" id="QAB14349.1"/>
    </source>
</evidence>
<organism evidence="6 7">
    <name type="scientific">Hydrogenovibrio thermophilus</name>
    <dbReference type="NCBI Taxonomy" id="265883"/>
    <lineage>
        <taxon>Bacteria</taxon>
        <taxon>Pseudomonadati</taxon>
        <taxon>Pseudomonadota</taxon>
        <taxon>Gammaproteobacteria</taxon>
        <taxon>Thiotrichales</taxon>
        <taxon>Piscirickettsiaceae</taxon>
        <taxon>Hydrogenovibrio</taxon>
    </lineage>
</organism>
<evidence type="ECO:0000256" key="2">
    <source>
        <dbReference type="ARBA" id="ARBA00022603"/>
    </source>
</evidence>
<keyword evidence="2 6" id="KW-0489">Methyltransferase</keyword>
<comment type="similarity">
    <text evidence="1">Belongs to the CFA/CMAS family.</text>
</comment>
<dbReference type="KEGG" id="htr:EPV75_01000"/>
<dbReference type="CDD" id="cd02440">
    <property type="entry name" value="AdoMet_MTases"/>
    <property type="match status" value="1"/>
</dbReference>
<evidence type="ECO:0000313" key="7">
    <source>
        <dbReference type="Proteomes" id="UP000285478"/>
    </source>
</evidence>
<evidence type="ECO:0000256" key="1">
    <source>
        <dbReference type="ARBA" id="ARBA00010815"/>
    </source>
</evidence>
<gene>
    <name evidence="6" type="ORF">EPV75_01000</name>
</gene>
<dbReference type="InterPro" id="IPR050723">
    <property type="entry name" value="CFA/CMAS"/>
</dbReference>
<evidence type="ECO:0000256" key="5">
    <source>
        <dbReference type="ARBA" id="ARBA00023098"/>
    </source>
</evidence>
<reference evidence="6 7" key="1">
    <citation type="journal article" date="2018" name="Environ. Microbiol.">
        <title>Genomes of ubiquitous marine and hypersaline Hydrogenovibrio, Thiomicrorhabdus and Thiomicrospira spp. encode a diversity of mechanisms to sustain chemolithoautotrophy in heterogeneous environments.</title>
        <authorList>
            <person name="Scott K.M."/>
            <person name="Williams J."/>
            <person name="Porter C.M.B."/>
            <person name="Russel S."/>
            <person name="Harmer T.L."/>
            <person name="Paul J.H."/>
            <person name="Antonen K.M."/>
            <person name="Bridges M.K."/>
            <person name="Camper G.J."/>
            <person name="Campla C.K."/>
            <person name="Casella L.G."/>
            <person name="Chase E."/>
            <person name="Conrad J.W."/>
            <person name="Cruz M.C."/>
            <person name="Dunlap D.S."/>
            <person name="Duran L."/>
            <person name="Fahsbender E.M."/>
            <person name="Goldsmith D.B."/>
            <person name="Keeley R.F."/>
            <person name="Kondoff M.R."/>
            <person name="Kussy B.I."/>
            <person name="Lane M.K."/>
            <person name="Lawler S."/>
            <person name="Leigh B.A."/>
            <person name="Lewis C."/>
            <person name="Lostal L.M."/>
            <person name="Marking D."/>
            <person name="Mancera P.A."/>
            <person name="McClenthan E.C."/>
            <person name="McIntyre E.A."/>
            <person name="Mine J.A."/>
            <person name="Modi S."/>
            <person name="Moore B.D."/>
            <person name="Morgan W.A."/>
            <person name="Nelson K.M."/>
            <person name="Nguyen K.N."/>
            <person name="Ogburn N."/>
            <person name="Parrino D.G."/>
            <person name="Pedapudi A.D."/>
            <person name="Pelham R.P."/>
            <person name="Preece A.M."/>
            <person name="Rampersad E.A."/>
            <person name="Richardson J.C."/>
            <person name="Rodgers C.M."/>
            <person name="Schaffer B.L."/>
            <person name="Sheridan N.E."/>
            <person name="Solone M.R."/>
            <person name="Staley Z.R."/>
            <person name="Tabuchi M."/>
            <person name="Waide R.J."/>
            <person name="Wanjugi P.W."/>
            <person name="Young S."/>
            <person name="Clum A."/>
            <person name="Daum C."/>
            <person name="Huntemann M."/>
            <person name="Ivanova N."/>
            <person name="Kyrpides N."/>
            <person name="Mikhailova N."/>
            <person name="Palaniappan K."/>
            <person name="Pillay M."/>
            <person name="Reddy T.B.K."/>
            <person name="Shapiro N."/>
            <person name="Stamatis D."/>
            <person name="Varghese N."/>
            <person name="Woyke T."/>
            <person name="Boden R."/>
            <person name="Freyermuth S.K."/>
            <person name="Kerfeld C.A."/>
        </authorList>
    </citation>
    <scope>NUCLEOTIDE SEQUENCE [LARGE SCALE GENOMIC DNA]</scope>
    <source>
        <strain evidence="6 7">JR-2</strain>
    </source>
</reference>
<evidence type="ECO:0000256" key="4">
    <source>
        <dbReference type="ARBA" id="ARBA00022691"/>
    </source>
</evidence>
<evidence type="ECO:0000256" key="3">
    <source>
        <dbReference type="ARBA" id="ARBA00022679"/>
    </source>
</evidence>
<proteinExistence type="inferred from homology"/>
<dbReference type="PANTHER" id="PTHR43667:SF1">
    <property type="entry name" value="CYCLOPROPANE-FATTY-ACYL-PHOSPHOLIPID SYNTHASE"/>
    <property type="match status" value="1"/>
</dbReference>
<dbReference type="Pfam" id="PF02353">
    <property type="entry name" value="CMAS"/>
    <property type="match status" value="1"/>
</dbReference>
<accession>A0A451G4F3</accession>
<dbReference type="PANTHER" id="PTHR43667">
    <property type="entry name" value="CYCLOPROPANE-FATTY-ACYL-PHOSPHOLIPID SYNTHASE"/>
    <property type="match status" value="1"/>
</dbReference>
<dbReference type="EC" id="2.1.1.79" evidence="6"/>
<dbReference type="AlphaFoldDB" id="A0A451G4F3"/>
<dbReference type="Gene3D" id="3.40.50.150">
    <property type="entry name" value="Vaccinia Virus protein VP39"/>
    <property type="match status" value="1"/>
</dbReference>
<dbReference type="InterPro" id="IPR029063">
    <property type="entry name" value="SAM-dependent_MTases_sf"/>
</dbReference>
<dbReference type="SUPFAM" id="SSF53335">
    <property type="entry name" value="S-adenosyl-L-methionine-dependent methyltransferases"/>
    <property type="match status" value="1"/>
</dbReference>
<keyword evidence="3 6" id="KW-0808">Transferase</keyword>
<dbReference type="NCBIfam" id="NF008686">
    <property type="entry name" value="PRK11705.1"/>
    <property type="match status" value="1"/>
</dbReference>
<dbReference type="Proteomes" id="UP000285478">
    <property type="component" value="Chromosome"/>
</dbReference>
<dbReference type="EMBL" id="CP035033">
    <property type="protein sequence ID" value="QAB14349.1"/>
    <property type="molecule type" value="Genomic_DNA"/>
</dbReference>
<dbReference type="GO" id="GO:0008610">
    <property type="term" value="P:lipid biosynthetic process"/>
    <property type="evidence" value="ECO:0007669"/>
    <property type="project" value="InterPro"/>
</dbReference>
<dbReference type="RefSeq" id="WP_128384176.1">
    <property type="nucleotide sequence ID" value="NZ_CP035033.1"/>
</dbReference>
<protein>
    <submittedName>
        <fullName evidence="6">Cyclopropane fatty acyl phospholipid synthase</fullName>
        <ecNumber evidence="6">2.1.1.79</ecNumber>
    </submittedName>
</protein>
<dbReference type="GO" id="GO:0008825">
    <property type="term" value="F:cyclopropane-fatty-acyl-phospholipid synthase activity"/>
    <property type="evidence" value="ECO:0007669"/>
    <property type="project" value="UniProtKB-EC"/>
</dbReference>